<dbReference type="RefSeq" id="WP_228903137.1">
    <property type="nucleotide sequence ID" value="NZ_CAWQNU010000194.1"/>
</dbReference>
<reference evidence="1" key="1">
    <citation type="submission" date="2023-01" db="EMBL/GenBank/DDBJ databases">
        <title>Genome sequencing of Photorhabdus bodei 09-20.</title>
        <authorList>
            <person name="Kalindamar S."/>
            <person name="Kumru S."/>
        </authorList>
    </citation>
    <scope>NUCLEOTIDE SEQUENCE</scope>
    <source>
        <strain evidence="1">09-20</strain>
    </source>
</reference>
<dbReference type="AlphaFoldDB" id="A0AAW6BJI6"/>
<accession>A0AAW6BJI6</accession>
<protein>
    <submittedName>
        <fullName evidence="1">Zinc ribbon domain-containing protein</fullName>
    </submittedName>
</protein>
<organism evidence="1 2">
    <name type="scientific">Photorhabdus bodei</name>
    <dbReference type="NCBI Taxonomy" id="2029681"/>
    <lineage>
        <taxon>Bacteria</taxon>
        <taxon>Pseudomonadati</taxon>
        <taxon>Pseudomonadota</taxon>
        <taxon>Gammaproteobacteria</taxon>
        <taxon>Enterobacterales</taxon>
        <taxon>Morganellaceae</taxon>
        <taxon>Photorhabdus</taxon>
    </lineage>
</organism>
<name>A0AAW6BJI6_9GAMM</name>
<dbReference type="EMBL" id="JAQMFO010000027">
    <property type="protein sequence ID" value="MDB6373592.1"/>
    <property type="molecule type" value="Genomic_DNA"/>
</dbReference>
<proteinExistence type="predicted"/>
<dbReference type="SUPFAM" id="SSF52540">
    <property type="entry name" value="P-loop containing nucleoside triphosphate hydrolases"/>
    <property type="match status" value="1"/>
</dbReference>
<dbReference type="Gene3D" id="3.40.50.300">
    <property type="entry name" value="P-loop containing nucleotide triphosphate hydrolases"/>
    <property type="match status" value="1"/>
</dbReference>
<dbReference type="Proteomes" id="UP001212996">
    <property type="component" value="Unassembled WGS sequence"/>
</dbReference>
<gene>
    <name evidence="1" type="ORF">PH362_17070</name>
</gene>
<dbReference type="InterPro" id="IPR027417">
    <property type="entry name" value="P-loop_NTPase"/>
</dbReference>
<evidence type="ECO:0000313" key="1">
    <source>
        <dbReference type="EMBL" id="MDB6373592.1"/>
    </source>
</evidence>
<sequence>MQEDLNLSLFDEVEYEERADYIDKQNLLKWTATSKHHNNIQKKLIQVGAKLIVGPRGTGKTHQMRCAYFDCKNDTQKPLPFYVTFNHYLRLETYLHESSNAIDIFHAWVLAKIVFSCEEDYGIFLENVNFTSEDLKKFIIDIEKQKYNQEHARIISDLSLNDVKNLIEKTTLKNNRKRAVLFLDDAALTFTNNYMIEFFDIFRSLKTIKISPKASVYPGTTQYGPRFHVGQDAERVPIWMSVEDSDYLQFMDALGSTRFGNNLDIDQDMRELLMYAAFGIPRTYIMFLRSYTDSDRKKPQSKFNSIISEKCTNIINEYRSIAQKMPQYSNIINIGDELMSIIVETITEFNHKRIDEPGNNYKKNIVLGVEDIDNKAERMIKFLIEAGILYAEDDISHGSDRKIRRFIPHLALLIKKRALTKSRGFNISDLLRTLKGPSEKHPVRKKFTRLLSQDKIDSITLDLPPCSNCQTPRIIDGQRFCHICGAALLDSSIFKNCMSTKLLDLPLTEFQKKVISKTKYITIEDVLTSDNTAAELKKVKGVGDKYSEKIITKINEWTNEFLY</sequence>
<evidence type="ECO:0000313" key="2">
    <source>
        <dbReference type="Proteomes" id="UP001212996"/>
    </source>
</evidence>
<comment type="caution">
    <text evidence="1">The sequence shown here is derived from an EMBL/GenBank/DDBJ whole genome shotgun (WGS) entry which is preliminary data.</text>
</comment>